<dbReference type="InterPro" id="IPR005586">
    <property type="entry name" value="ABC_trans_aux"/>
</dbReference>
<sequence length="215" mass="23798">MTSSLSRLLLMLILTGWLLPGCMRIGQRPPAKTSYVITANRPASAAERVGAAVLQVTPMRISPRFNGRSFVYRQGISQFRPDFYNKFLVAPANLVQEQVVRWLTASGLFATVSSSAGPLPPDYLLQGQITELYGDYRDRQPVAILEIGFLFLQHAAADAPIRLNRSYRGEVPLTGHEPDALVEAWDTALINILENLEKDLGEVMDGIDATYHQAL</sequence>
<dbReference type="HOGENOM" id="CLU_112430_0_0_7"/>
<dbReference type="RefSeq" id="WP_011342531.1">
    <property type="nucleotide sequence ID" value="NC_007498.2"/>
</dbReference>
<feature type="domain" description="ABC-type transport auxiliary lipoprotein component" evidence="1">
    <location>
        <begin position="35"/>
        <end position="189"/>
    </location>
</feature>
<name>Q3A0X0_SYNC1</name>
<organism evidence="2 3">
    <name type="scientific">Syntrophotalea carbinolica (strain DSM 2380 / NBRC 103641 / GraBd1)</name>
    <name type="common">Pelobacter carbinolicus</name>
    <dbReference type="NCBI Taxonomy" id="338963"/>
    <lineage>
        <taxon>Bacteria</taxon>
        <taxon>Pseudomonadati</taxon>
        <taxon>Thermodesulfobacteriota</taxon>
        <taxon>Desulfuromonadia</taxon>
        <taxon>Desulfuromonadales</taxon>
        <taxon>Syntrophotaleaceae</taxon>
        <taxon>Syntrophotalea</taxon>
    </lineage>
</organism>
<evidence type="ECO:0000259" key="1">
    <source>
        <dbReference type="Pfam" id="PF03886"/>
    </source>
</evidence>
<gene>
    <name evidence="2" type="ordered locus">Pcar_2752</name>
</gene>
<dbReference type="AlphaFoldDB" id="Q3A0X0"/>
<dbReference type="Proteomes" id="UP000002534">
    <property type="component" value="Chromosome"/>
</dbReference>
<dbReference type="EMBL" id="CP000142">
    <property type="protein sequence ID" value="ABA89987.1"/>
    <property type="molecule type" value="Genomic_DNA"/>
</dbReference>
<reference evidence="3" key="1">
    <citation type="submission" date="2005-10" db="EMBL/GenBank/DDBJ databases">
        <title>Complete sequence of Pelobacter carbinolicus DSM 2380.</title>
        <authorList>
            <person name="Copeland A."/>
            <person name="Lucas S."/>
            <person name="Lapidus A."/>
            <person name="Barry K."/>
            <person name="Detter J.C."/>
            <person name="Glavina T."/>
            <person name="Hammon N."/>
            <person name="Israni S."/>
            <person name="Pitluck S."/>
            <person name="Chertkov O."/>
            <person name="Schmutz J."/>
            <person name="Larimer F."/>
            <person name="Land M."/>
            <person name="Kyrpides N."/>
            <person name="Ivanova N."/>
            <person name="Richardson P."/>
        </authorList>
    </citation>
    <scope>NUCLEOTIDE SEQUENCE [LARGE SCALE GENOMIC DNA]</scope>
    <source>
        <strain evidence="3">DSM 2380 / NBRC 103641 / GraBd1</strain>
    </source>
</reference>
<dbReference type="OrthoDB" id="324832at2"/>
<reference evidence="2 3" key="2">
    <citation type="journal article" date="2012" name="BMC Genomics">
        <title>The genome of Pelobacter carbinolicus reveals surprising metabolic capabilities and physiological features.</title>
        <authorList>
            <person name="Aklujkar M."/>
            <person name="Haveman S.A."/>
            <person name="Didonato R.Jr."/>
            <person name="Chertkov O."/>
            <person name="Han C.S."/>
            <person name="Land M.L."/>
            <person name="Brown P."/>
            <person name="Lovley D.R."/>
        </authorList>
    </citation>
    <scope>NUCLEOTIDE SEQUENCE [LARGE SCALE GENOMIC DNA]</scope>
    <source>
        <strain evidence="3">DSM 2380 / NBRC 103641 / GraBd1</strain>
    </source>
</reference>
<dbReference type="Gene3D" id="3.40.50.10610">
    <property type="entry name" value="ABC-type transport auxiliary lipoprotein component"/>
    <property type="match status" value="1"/>
</dbReference>
<evidence type="ECO:0000313" key="3">
    <source>
        <dbReference type="Proteomes" id="UP000002534"/>
    </source>
</evidence>
<evidence type="ECO:0000313" key="2">
    <source>
        <dbReference type="EMBL" id="ABA89987.1"/>
    </source>
</evidence>
<protein>
    <recommendedName>
        <fullName evidence="1">ABC-type transport auxiliary lipoprotein component domain-containing protein</fullName>
    </recommendedName>
</protein>
<accession>Q3A0X0</accession>
<dbReference type="eggNOG" id="COG3009">
    <property type="taxonomic scope" value="Bacteria"/>
</dbReference>
<dbReference type="STRING" id="338963.Pcar_2752"/>
<proteinExistence type="predicted"/>
<dbReference type="SUPFAM" id="SSF159594">
    <property type="entry name" value="XCC0632-like"/>
    <property type="match status" value="1"/>
</dbReference>
<dbReference type="Pfam" id="PF03886">
    <property type="entry name" value="ABC_trans_aux"/>
    <property type="match status" value="1"/>
</dbReference>
<keyword evidence="3" id="KW-1185">Reference proteome</keyword>
<dbReference type="KEGG" id="pca:Pcar_2752"/>